<evidence type="ECO:0000313" key="2">
    <source>
        <dbReference type="EMBL" id="MDT0651956.1"/>
    </source>
</evidence>
<feature type="signal peptide" evidence="1">
    <location>
        <begin position="1"/>
        <end position="18"/>
    </location>
</feature>
<feature type="non-terminal residue" evidence="2">
    <location>
        <position position="61"/>
    </location>
</feature>
<comment type="caution">
    <text evidence="2">The sequence shown here is derived from an EMBL/GenBank/DDBJ whole genome shotgun (WGS) entry which is preliminary data.</text>
</comment>
<organism evidence="2 3">
    <name type="scientific">Autumnicola edwardsiae</name>
    <dbReference type="NCBI Taxonomy" id="3075594"/>
    <lineage>
        <taxon>Bacteria</taxon>
        <taxon>Pseudomonadati</taxon>
        <taxon>Bacteroidota</taxon>
        <taxon>Flavobacteriia</taxon>
        <taxon>Flavobacteriales</taxon>
        <taxon>Flavobacteriaceae</taxon>
        <taxon>Autumnicola</taxon>
    </lineage>
</organism>
<gene>
    <name evidence="2" type="ORF">RM529_17575</name>
</gene>
<sequence length="61" mass="7062">MKRIFYVLALLLTTSSTAAQSSEKDNKELVKQLIIESFDELFSNPNPEKLSDYYTEDFLLL</sequence>
<evidence type="ECO:0008006" key="4">
    <source>
        <dbReference type="Google" id="ProtNLM"/>
    </source>
</evidence>
<proteinExistence type="predicted"/>
<keyword evidence="1" id="KW-0732">Signal</keyword>
<accession>A0ABU3D0D7</accession>
<protein>
    <recommendedName>
        <fullName evidence="4">Nuclear transport factor 2 family protein</fullName>
    </recommendedName>
</protein>
<name>A0ABU3D0D7_9FLAO</name>
<evidence type="ECO:0000313" key="3">
    <source>
        <dbReference type="Proteomes" id="UP001248819"/>
    </source>
</evidence>
<dbReference type="Proteomes" id="UP001248819">
    <property type="component" value="Unassembled WGS sequence"/>
</dbReference>
<keyword evidence="3" id="KW-1185">Reference proteome</keyword>
<dbReference type="EMBL" id="JAVRHP010000267">
    <property type="protein sequence ID" value="MDT0651956.1"/>
    <property type="molecule type" value="Genomic_DNA"/>
</dbReference>
<feature type="chain" id="PRO_5045646649" description="Nuclear transport factor 2 family protein" evidence="1">
    <location>
        <begin position="19"/>
        <end position="61"/>
    </location>
</feature>
<reference evidence="2 3" key="1">
    <citation type="submission" date="2023-09" db="EMBL/GenBank/DDBJ databases">
        <authorList>
            <person name="Rey-Velasco X."/>
        </authorList>
    </citation>
    <scope>NUCLEOTIDE SEQUENCE [LARGE SCALE GENOMIC DNA]</scope>
    <source>
        <strain evidence="2 3">F297</strain>
    </source>
</reference>
<evidence type="ECO:0000256" key="1">
    <source>
        <dbReference type="SAM" id="SignalP"/>
    </source>
</evidence>